<dbReference type="InterPro" id="IPR000326">
    <property type="entry name" value="PAP2/HPO"/>
</dbReference>
<comment type="similarity">
    <text evidence="7">Belongs to the type 2 lipid phosphate phosphatase family.</text>
</comment>
<keyword evidence="5 8" id="KW-1133">Transmembrane helix</keyword>
<dbReference type="Proteomes" id="UP000005408">
    <property type="component" value="Unassembled WGS sequence"/>
</dbReference>
<dbReference type="EnsemblMetazoa" id="G12214.1">
    <property type="protein sequence ID" value="G12214.1:cds"/>
    <property type="gene ID" value="G12214"/>
</dbReference>
<feature type="transmembrane region" description="Helical" evidence="8">
    <location>
        <begin position="411"/>
        <end position="434"/>
    </location>
</feature>
<dbReference type="InterPro" id="IPR036938">
    <property type="entry name" value="PAP2/HPO_sf"/>
</dbReference>
<sequence>MEGVTKIFNYLKSPELVAEFQKRCGVDFSDTDTANENKKIENGTQQNQSDSVRLRNGFSKANGEAGVSDVLKSNGYVKNGYTVDEVIHCQEKNGSVSPNQAHGKEKNEEEDLGKSSFKITNKLYFILFHFGASLGNEIFYLIFFPFVHWNFDGTLMRQMAFIWHVAMWAGQALKDIICWPRPASPPVIKLESRYSLEYGMPSTHATVGTVIPFSLLILLHRYYEIPLVFGFVCATVWMSLVCCSRIYLGMHTVLDVLAGVAFGCLIIPSVLPWVHDLDLLIVTHPLGPLVFVGCYFLFCWVYPKQKIWNTARADTANVHGICGGVTSGYWLFYQLGCLTKSRQIQPYPIPPLTWNWVYLSLLRTVIGVLILAAIRAIVKPMAIHFMCRLYKIDKKDIQAQRREGSEVPQKFITYYLVSIGATFLVPLLCSYLGIMRDSFYHELY</sequence>
<evidence type="ECO:0000313" key="10">
    <source>
        <dbReference type="EnsemblMetazoa" id="G12214.1:cds"/>
    </source>
</evidence>
<organism evidence="10 11">
    <name type="scientific">Magallana gigas</name>
    <name type="common">Pacific oyster</name>
    <name type="synonym">Crassostrea gigas</name>
    <dbReference type="NCBI Taxonomy" id="29159"/>
    <lineage>
        <taxon>Eukaryota</taxon>
        <taxon>Metazoa</taxon>
        <taxon>Spiralia</taxon>
        <taxon>Lophotrochozoa</taxon>
        <taxon>Mollusca</taxon>
        <taxon>Bivalvia</taxon>
        <taxon>Autobranchia</taxon>
        <taxon>Pteriomorphia</taxon>
        <taxon>Ostreida</taxon>
        <taxon>Ostreoidea</taxon>
        <taxon>Ostreidae</taxon>
        <taxon>Magallana</taxon>
    </lineage>
</organism>
<dbReference type="PANTHER" id="PTHR14969">
    <property type="entry name" value="SPHINGOSINE-1-PHOSPHATE PHOSPHOHYDROLASE"/>
    <property type="match status" value="1"/>
</dbReference>
<evidence type="ECO:0000256" key="3">
    <source>
        <dbReference type="ARBA" id="ARBA00022801"/>
    </source>
</evidence>
<evidence type="ECO:0000256" key="2">
    <source>
        <dbReference type="ARBA" id="ARBA00022692"/>
    </source>
</evidence>
<reference evidence="10" key="1">
    <citation type="submission" date="2022-08" db="UniProtKB">
        <authorList>
            <consortium name="EnsemblMetazoa"/>
        </authorList>
    </citation>
    <scope>IDENTIFICATION</scope>
    <source>
        <strain evidence="10">05x7-T-G4-1.051#20</strain>
    </source>
</reference>
<evidence type="ECO:0000256" key="8">
    <source>
        <dbReference type="SAM" id="Phobius"/>
    </source>
</evidence>
<feature type="domain" description="Phosphatidic acid phosphatase type 2/haloperoxidase" evidence="9">
    <location>
        <begin position="160"/>
        <end position="276"/>
    </location>
</feature>
<evidence type="ECO:0000256" key="1">
    <source>
        <dbReference type="ARBA" id="ARBA00004477"/>
    </source>
</evidence>
<protein>
    <recommendedName>
        <fullName evidence="9">Phosphatidic acid phosphatase type 2/haloperoxidase domain-containing protein</fullName>
    </recommendedName>
</protein>
<feature type="transmembrane region" description="Helical" evidence="8">
    <location>
        <begin position="286"/>
        <end position="303"/>
    </location>
</feature>
<feature type="transmembrane region" description="Helical" evidence="8">
    <location>
        <begin position="123"/>
        <end position="147"/>
    </location>
</feature>
<dbReference type="SUPFAM" id="SSF48317">
    <property type="entry name" value="Acid phosphatase/Vanadium-dependent haloperoxidase"/>
    <property type="match status" value="1"/>
</dbReference>
<accession>A0A8W8I3Z4</accession>
<evidence type="ECO:0000313" key="11">
    <source>
        <dbReference type="Proteomes" id="UP000005408"/>
    </source>
</evidence>
<keyword evidence="6 8" id="KW-0472">Membrane</keyword>
<name>A0A8W8I3Z4_MAGGI</name>
<keyword evidence="2 8" id="KW-0812">Transmembrane</keyword>
<evidence type="ECO:0000256" key="7">
    <source>
        <dbReference type="ARBA" id="ARBA00038324"/>
    </source>
</evidence>
<feature type="transmembrane region" description="Helical" evidence="8">
    <location>
        <begin position="356"/>
        <end position="378"/>
    </location>
</feature>
<dbReference type="GO" id="GO:0006670">
    <property type="term" value="P:sphingosine metabolic process"/>
    <property type="evidence" value="ECO:0007669"/>
    <property type="project" value="TreeGrafter"/>
</dbReference>
<keyword evidence="4" id="KW-0256">Endoplasmic reticulum</keyword>
<keyword evidence="3" id="KW-0378">Hydrolase</keyword>
<dbReference type="PANTHER" id="PTHR14969:SF28">
    <property type="entry name" value="DIHYDROSPHINGOSINE 1-PHOSPHATE PHOSPHATASE LCB3-RELATED"/>
    <property type="match status" value="1"/>
</dbReference>
<proteinExistence type="inferred from homology"/>
<dbReference type="AlphaFoldDB" id="A0A8W8I3Z4"/>
<evidence type="ECO:0000256" key="5">
    <source>
        <dbReference type="ARBA" id="ARBA00022989"/>
    </source>
</evidence>
<dbReference type="GO" id="GO:0042392">
    <property type="term" value="F:sphingosine-1-phosphate phosphatase activity"/>
    <property type="evidence" value="ECO:0007669"/>
    <property type="project" value="TreeGrafter"/>
</dbReference>
<evidence type="ECO:0000259" key="9">
    <source>
        <dbReference type="Pfam" id="PF01569"/>
    </source>
</evidence>
<dbReference type="GO" id="GO:0005789">
    <property type="term" value="C:endoplasmic reticulum membrane"/>
    <property type="evidence" value="ECO:0007669"/>
    <property type="project" value="UniProtKB-SubCell"/>
</dbReference>
<dbReference type="Pfam" id="PF01569">
    <property type="entry name" value="PAP2"/>
    <property type="match status" value="1"/>
</dbReference>
<dbReference type="CDD" id="cd03388">
    <property type="entry name" value="PAP2_SPPase1"/>
    <property type="match status" value="1"/>
</dbReference>
<feature type="transmembrane region" description="Helical" evidence="8">
    <location>
        <begin position="225"/>
        <end position="247"/>
    </location>
</feature>
<feature type="transmembrane region" description="Helical" evidence="8">
    <location>
        <begin position="254"/>
        <end position="274"/>
    </location>
</feature>
<keyword evidence="11" id="KW-1185">Reference proteome</keyword>
<feature type="transmembrane region" description="Helical" evidence="8">
    <location>
        <begin position="315"/>
        <end position="336"/>
    </location>
</feature>
<comment type="subcellular location">
    <subcellularLocation>
        <location evidence="1">Endoplasmic reticulum membrane</location>
        <topology evidence="1">Multi-pass membrane protein</topology>
    </subcellularLocation>
</comment>
<evidence type="ECO:0000256" key="6">
    <source>
        <dbReference type="ARBA" id="ARBA00023136"/>
    </source>
</evidence>
<dbReference type="Gene3D" id="1.20.144.10">
    <property type="entry name" value="Phosphatidic acid phosphatase type 2/haloperoxidase"/>
    <property type="match status" value="1"/>
</dbReference>
<evidence type="ECO:0000256" key="4">
    <source>
        <dbReference type="ARBA" id="ARBA00022824"/>
    </source>
</evidence>